<evidence type="ECO:0000313" key="7">
    <source>
        <dbReference type="EMBL" id="TKG28688.1"/>
    </source>
</evidence>
<dbReference type="Gene3D" id="3.40.50.300">
    <property type="entry name" value="P-loop containing nucleotide triphosphate hydrolases"/>
    <property type="match status" value="1"/>
</dbReference>
<accession>A0A2N7NM95</accession>
<sequence>MMNELAISCKGVTKTYPMYHNPKDRFKEALHPFRKVYHEDFYALRDVSFDIHKGETVGIIGQNGAGKSTLLKIITGVLTPTSGASQVNGVVSSILELGTGFNNELTGIENIYVNSSLMGVSKESVDKKLDQIIAFADIGDHINQPVRGYSSGMFARLAFSIAISIDPDILIVDEALAVGDMNFQAKCMTAMKRIQENGTTILFVSHDISSVKSLCERAIYIKNGVLHAEGHAGEVAELYMREMREAQSDRISKDLAVVDKPELNSNILPRAELKETRDLKSLKVFKTRVAEFRYGSGGANITLVELLDKNGELVHEADFNEEVRLRIHIESDIEDKVSVNFQVFDDKKINIISGGCLLSEGELIDIKKGSRHIVDYDFRLPLQYNHYSIQATITSTLVENVSYNFIDAIPNAYLFKVKVRPEITLWSKVHVFPKLTVKEI</sequence>
<dbReference type="SUPFAM" id="SSF52540">
    <property type="entry name" value="P-loop containing nucleoside triphosphate hydrolases"/>
    <property type="match status" value="1"/>
</dbReference>
<dbReference type="InterPro" id="IPR003593">
    <property type="entry name" value="AAA+_ATPase"/>
</dbReference>
<feature type="domain" description="ABC transporter" evidence="5">
    <location>
        <begin position="24"/>
        <end position="248"/>
    </location>
</feature>
<dbReference type="PROSITE" id="PS50893">
    <property type="entry name" value="ABC_TRANSPORTER_2"/>
    <property type="match status" value="1"/>
</dbReference>
<dbReference type="InterPro" id="IPR027417">
    <property type="entry name" value="P-loop_NTPase"/>
</dbReference>
<evidence type="ECO:0000256" key="1">
    <source>
        <dbReference type="ARBA" id="ARBA00005417"/>
    </source>
</evidence>
<reference evidence="8" key="1">
    <citation type="submission" date="2016-07" db="EMBL/GenBank/DDBJ databases">
        <title>Nontailed viruses are major unrecognized killers of bacteria in the ocean.</title>
        <authorList>
            <person name="Kauffman K."/>
            <person name="Hussain F."/>
            <person name="Yang J."/>
            <person name="Arevalo P."/>
            <person name="Brown J."/>
            <person name="Cutler M."/>
            <person name="Kelly L."/>
            <person name="Polz M.F."/>
        </authorList>
    </citation>
    <scope>NUCLEOTIDE SEQUENCE [LARGE SCALE GENOMIC DNA]</scope>
    <source>
        <strain evidence="8">10N.222.48.A2</strain>
    </source>
</reference>
<organism evidence="6 8">
    <name type="scientific">Vibrio tasmaniensis</name>
    <dbReference type="NCBI Taxonomy" id="212663"/>
    <lineage>
        <taxon>Bacteria</taxon>
        <taxon>Pseudomonadati</taxon>
        <taxon>Pseudomonadota</taxon>
        <taxon>Gammaproteobacteria</taxon>
        <taxon>Vibrionales</taxon>
        <taxon>Vibrionaceae</taxon>
        <taxon>Vibrio</taxon>
    </lineage>
</organism>
<reference evidence="7 9" key="4">
    <citation type="submission" date="2019-04" db="EMBL/GenBank/DDBJ databases">
        <title>A reverse ecology approach based on a biological definition of microbial populations.</title>
        <authorList>
            <person name="Arevalo P."/>
            <person name="Vaninsberghe D."/>
            <person name="Elsherbini J."/>
            <person name="Gore J."/>
            <person name="Polz M."/>
        </authorList>
    </citation>
    <scope>NUCLEOTIDE SEQUENCE [LARGE SCALE GENOMIC DNA]</scope>
    <source>
        <strain evidence="7 9">10N.222.45.A8</strain>
    </source>
</reference>
<dbReference type="Pfam" id="PF00005">
    <property type="entry name" value="ABC_tran"/>
    <property type="match status" value="1"/>
</dbReference>
<dbReference type="EMBL" id="MDBP01000031">
    <property type="protein sequence ID" value="PMP16967.1"/>
    <property type="molecule type" value="Genomic_DNA"/>
</dbReference>
<evidence type="ECO:0000313" key="6">
    <source>
        <dbReference type="EMBL" id="PMP16967.1"/>
    </source>
</evidence>
<dbReference type="GO" id="GO:0005524">
    <property type="term" value="F:ATP binding"/>
    <property type="evidence" value="ECO:0007669"/>
    <property type="project" value="UniProtKB-KW"/>
</dbReference>
<dbReference type="EMBL" id="SYVV01000039">
    <property type="protein sequence ID" value="TKG28688.1"/>
    <property type="molecule type" value="Genomic_DNA"/>
</dbReference>
<reference evidence="6" key="3">
    <citation type="journal article" date="2018" name="Nature">
        <title>A major lineage of non-tailed dsDNA viruses as unrecognized killers of marine bacteria.</title>
        <authorList>
            <person name="Kauffman K.M."/>
            <person name="Hussain F.A."/>
            <person name="Yang J."/>
            <person name="Arevalo P."/>
            <person name="Brown J.M."/>
            <person name="Chang W.K."/>
            <person name="VanInsberghe D."/>
            <person name="Elsherbini J."/>
            <person name="Sharma R.S."/>
            <person name="Cutler M.B."/>
            <person name="Kelly L."/>
            <person name="Polz M.F."/>
        </authorList>
    </citation>
    <scope>NUCLEOTIDE SEQUENCE</scope>
    <source>
        <strain evidence="6">10N.222.48.A2</strain>
    </source>
</reference>
<dbReference type="InterPro" id="IPR015860">
    <property type="entry name" value="ABC_transpr_TagH-like"/>
</dbReference>
<dbReference type="GO" id="GO:0016887">
    <property type="term" value="F:ATP hydrolysis activity"/>
    <property type="evidence" value="ECO:0007669"/>
    <property type="project" value="InterPro"/>
</dbReference>
<dbReference type="AlphaFoldDB" id="A0A2N7NM95"/>
<dbReference type="InterPro" id="IPR017871">
    <property type="entry name" value="ABC_transporter-like_CS"/>
</dbReference>
<comment type="similarity">
    <text evidence="1">Belongs to the ABC transporter superfamily.</text>
</comment>
<dbReference type="CDD" id="cd03220">
    <property type="entry name" value="ABC_KpsT_Wzt"/>
    <property type="match status" value="1"/>
</dbReference>
<dbReference type="GO" id="GO:0016020">
    <property type="term" value="C:membrane"/>
    <property type="evidence" value="ECO:0007669"/>
    <property type="project" value="InterPro"/>
</dbReference>
<evidence type="ECO:0000313" key="9">
    <source>
        <dbReference type="Proteomes" id="UP000308018"/>
    </source>
</evidence>
<dbReference type="Proteomes" id="UP000308018">
    <property type="component" value="Unassembled WGS sequence"/>
</dbReference>
<dbReference type="Pfam" id="PF14524">
    <property type="entry name" value="Wzt_C"/>
    <property type="match status" value="1"/>
</dbReference>
<keyword evidence="3" id="KW-0547">Nucleotide-binding</keyword>
<evidence type="ECO:0000256" key="2">
    <source>
        <dbReference type="ARBA" id="ARBA00022448"/>
    </source>
</evidence>
<evidence type="ECO:0000256" key="4">
    <source>
        <dbReference type="ARBA" id="ARBA00022840"/>
    </source>
</evidence>
<dbReference type="GO" id="GO:0140359">
    <property type="term" value="F:ABC-type transporter activity"/>
    <property type="evidence" value="ECO:0007669"/>
    <property type="project" value="InterPro"/>
</dbReference>
<dbReference type="Gene3D" id="2.70.50.60">
    <property type="entry name" value="abc- transporter (atp binding component) like domain"/>
    <property type="match status" value="1"/>
</dbReference>
<proteinExistence type="inferred from homology"/>
<dbReference type="SMART" id="SM00382">
    <property type="entry name" value="AAA"/>
    <property type="match status" value="1"/>
</dbReference>
<evidence type="ECO:0000259" key="5">
    <source>
        <dbReference type="PROSITE" id="PS50893"/>
    </source>
</evidence>
<dbReference type="CDD" id="cd10147">
    <property type="entry name" value="Wzt_C-like"/>
    <property type="match status" value="1"/>
</dbReference>
<evidence type="ECO:0000313" key="8">
    <source>
        <dbReference type="Proteomes" id="UP000235579"/>
    </source>
</evidence>
<reference evidence="6" key="2">
    <citation type="submission" date="2016-07" db="EMBL/GenBank/DDBJ databases">
        <authorList>
            <person name="Wan K."/>
            <person name="Booth B."/>
            <person name="Spirohn K."/>
            <person name="Hao T."/>
            <person name="Hu Y."/>
            <person name="Calderwood M."/>
            <person name="Hill D."/>
            <person name="Mohr S."/>
            <person name="Vidal M."/>
            <person name="Celniker S."/>
            <person name="Perrimon N."/>
        </authorList>
    </citation>
    <scope>NUCLEOTIDE SEQUENCE</scope>
    <source>
        <strain evidence="6">10N.222.48.A2</strain>
    </source>
</reference>
<dbReference type="PANTHER" id="PTHR46743:SF2">
    <property type="entry name" value="TEICHOIC ACIDS EXPORT ATP-BINDING PROTEIN TAGH"/>
    <property type="match status" value="1"/>
</dbReference>
<dbReference type="Proteomes" id="UP000235579">
    <property type="component" value="Unassembled WGS sequence"/>
</dbReference>
<dbReference type="InterPro" id="IPR050683">
    <property type="entry name" value="Bact_Polysacc_Export_ATP-bd"/>
</dbReference>
<evidence type="ECO:0000256" key="3">
    <source>
        <dbReference type="ARBA" id="ARBA00022741"/>
    </source>
</evidence>
<dbReference type="PROSITE" id="PS00211">
    <property type="entry name" value="ABC_TRANSPORTER_1"/>
    <property type="match status" value="1"/>
</dbReference>
<name>A0A2N7NM95_9VIBR</name>
<protein>
    <submittedName>
        <fullName evidence="6 7">ABC transporter</fullName>
    </submittedName>
</protein>
<dbReference type="InterPro" id="IPR029439">
    <property type="entry name" value="Wzt_C"/>
</dbReference>
<gene>
    <name evidence="6" type="ORF">BCS92_07450</name>
    <name evidence="7" type="ORF">FC057_21070</name>
</gene>
<keyword evidence="2" id="KW-0813">Transport</keyword>
<dbReference type="PANTHER" id="PTHR46743">
    <property type="entry name" value="TEICHOIC ACIDS EXPORT ATP-BINDING PROTEIN TAGH"/>
    <property type="match status" value="1"/>
</dbReference>
<keyword evidence="4 7" id="KW-0067">ATP-binding</keyword>
<dbReference type="InterPro" id="IPR003439">
    <property type="entry name" value="ABC_transporter-like_ATP-bd"/>
</dbReference>
<comment type="caution">
    <text evidence="6">The sequence shown here is derived from an EMBL/GenBank/DDBJ whole genome shotgun (WGS) entry which is preliminary data.</text>
</comment>